<reference evidence="1" key="1">
    <citation type="submission" date="2020-04" db="EMBL/GenBank/DDBJ databases">
        <title>Deep metagenomics examines the oral microbiome during advanced dental caries in children, revealing novel taxa and co-occurrences with host molecules.</title>
        <authorList>
            <person name="Baker J.L."/>
            <person name="Morton J.T."/>
            <person name="Dinis M."/>
            <person name="Alvarez R."/>
            <person name="Tran N.C."/>
            <person name="Knight R."/>
            <person name="Edlund A."/>
        </authorList>
    </citation>
    <scope>NUCLEOTIDE SEQUENCE</scope>
    <source>
        <strain evidence="1">JCVI_44_bin.2</strain>
    </source>
</reference>
<dbReference type="EMBL" id="JABZXR010000030">
    <property type="protein sequence ID" value="MBF1664214.1"/>
    <property type="molecule type" value="Genomic_DNA"/>
</dbReference>
<gene>
    <name evidence="1" type="ORF">HXO64_06625</name>
</gene>
<dbReference type="AlphaFoldDB" id="A0A930L5J1"/>
<comment type="caution">
    <text evidence="1">The sequence shown here is derived from an EMBL/GenBank/DDBJ whole genome shotgun (WGS) entry which is preliminary data.</text>
</comment>
<evidence type="ECO:0000313" key="2">
    <source>
        <dbReference type="Proteomes" id="UP000756427"/>
    </source>
</evidence>
<dbReference type="Proteomes" id="UP000756427">
    <property type="component" value="Unassembled WGS sequence"/>
</dbReference>
<dbReference type="RefSeq" id="WP_303975945.1">
    <property type="nucleotide sequence ID" value="NZ_JABZXR010000030.1"/>
</dbReference>
<proteinExistence type="predicted"/>
<organism evidence="1 2">
    <name type="scientific">Rothia mucilaginosa</name>
    <dbReference type="NCBI Taxonomy" id="43675"/>
    <lineage>
        <taxon>Bacteria</taxon>
        <taxon>Bacillati</taxon>
        <taxon>Actinomycetota</taxon>
        <taxon>Actinomycetes</taxon>
        <taxon>Micrococcales</taxon>
        <taxon>Micrococcaceae</taxon>
        <taxon>Rothia</taxon>
    </lineage>
</organism>
<sequence>MNAEDILNALRRHYPTAAFVPELTINDEQSVLDRYESGEGDSFTRRIDALMFDKRIRTAIEIKVDRADAKRESLAKVRAWRQVTHRFFYATPAGLIDSPPIMSGSIGLLWVHPDGRIEWRKKCRLNPSPEPLPLIVQERIAHRASRYALVPKELRP</sequence>
<name>A0A930L5J1_9MICC</name>
<accession>A0A930L5J1</accession>
<protein>
    <submittedName>
        <fullName evidence="1">Uncharacterized protein</fullName>
    </submittedName>
</protein>
<evidence type="ECO:0000313" key="1">
    <source>
        <dbReference type="EMBL" id="MBF1664214.1"/>
    </source>
</evidence>